<dbReference type="GO" id="GO:0006890">
    <property type="term" value="P:retrograde vesicle-mediated transport, Golgi to endoplasmic reticulum"/>
    <property type="evidence" value="ECO:0007669"/>
    <property type="project" value="TreeGrafter"/>
</dbReference>
<dbReference type="GO" id="GO:0000139">
    <property type="term" value="C:Golgi membrane"/>
    <property type="evidence" value="ECO:0007669"/>
    <property type="project" value="UniProtKB-SubCell"/>
</dbReference>
<dbReference type="GO" id="GO:0017119">
    <property type="term" value="C:Golgi transport complex"/>
    <property type="evidence" value="ECO:0007669"/>
    <property type="project" value="TreeGrafter"/>
</dbReference>
<evidence type="ECO:0000259" key="9">
    <source>
        <dbReference type="SMART" id="SM00762"/>
    </source>
</evidence>
<organism evidence="10">
    <name type="scientific">Melanaphis sacchari</name>
    <dbReference type="NCBI Taxonomy" id="742174"/>
    <lineage>
        <taxon>Eukaryota</taxon>
        <taxon>Metazoa</taxon>
        <taxon>Ecdysozoa</taxon>
        <taxon>Arthropoda</taxon>
        <taxon>Hexapoda</taxon>
        <taxon>Insecta</taxon>
        <taxon>Pterygota</taxon>
        <taxon>Neoptera</taxon>
        <taxon>Paraneoptera</taxon>
        <taxon>Hemiptera</taxon>
        <taxon>Sternorrhyncha</taxon>
        <taxon>Aphidomorpha</taxon>
        <taxon>Aphidoidea</taxon>
        <taxon>Aphididae</taxon>
        <taxon>Aphidini</taxon>
        <taxon>Melanaphis</taxon>
    </lineage>
</organism>
<protein>
    <recommendedName>
        <fullName evidence="3">Conserved oligomeric Golgi complex subunit 4</fullName>
    </recommendedName>
    <alternativeName>
        <fullName evidence="8">Component of oligomeric Golgi complex 4</fullName>
    </alternativeName>
</protein>
<accession>A0A2H8TYI1</accession>
<evidence type="ECO:0000256" key="5">
    <source>
        <dbReference type="ARBA" id="ARBA00022927"/>
    </source>
</evidence>
<reference evidence="10" key="1">
    <citation type="submission" date="2017-10" db="EMBL/GenBank/DDBJ databases">
        <title>Transcriptome Assembly of Sugarcane Aphid Adults.</title>
        <authorList>
            <person name="Scully E.D."/>
            <person name="Palmer N.A."/>
            <person name="Geib S.M."/>
            <person name="Sarath G."/>
            <person name="Sattler S.E."/>
        </authorList>
    </citation>
    <scope>NUCLEOTIDE SEQUENCE</scope>
    <source>
        <tissue evidence="10">Whole body</tissue>
    </source>
</reference>
<dbReference type="AlphaFoldDB" id="A0A2H8TYI1"/>
<dbReference type="GO" id="GO:0015031">
    <property type="term" value="P:protein transport"/>
    <property type="evidence" value="ECO:0007669"/>
    <property type="project" value="UniProtKB-KW"/>
</dbReference>
<dbReference type="InterPro" id="IPR013167">
    <property type="entry name" value="COG4_M"/>
</dbReference>
<dbReference type="SMART" id="SM00762">
    <property type="entry name" value="Cog4"/>
    <property type="match status" value="1"/>
</dbReference>
<keyword evidence="4" id="KW-0813">Transport</keyword>
<dbReference type="Pfam" id="PF20663">
    <property type="entry name" value="COG4_N"/>
    <property type="match status" value="1"/>
</dbReference>
<dbReference type="Gene3D" id="1.20.58.1970">
    <property type="match status" value="1"/>
</dbReference>
<dbReference type="PANTHER" id="PTHR24016:SF0">
    <property type="entry name" value="CONSERVED OLIGOMERIC GOLGI COMPLEX SUBUNIT 4"/>
    <property type="match status" value="1"/>
</dbReference>
<dbReference type="OrthoDB" id="10267033at2759"/>
<comment type="similarity">
    <text evidence="2">Belongs to the COG4 family.</text>
</comment>
<dbReference type="InterPro" id="IPR048684">
    <property type="entry name" value="COG4_C"/>
</dbReference>
<keyword evidence="6" id="KW-0333">Golgi apparatus</keyword>
<evidence type="ECO:0000256" key="2">
    <source>
        <dbReference type="ARBA" id="ARBA00009215"/>
    </source>
</evidence>
<keyword evidence="7" id="KW-0472">Membrane</keyword>
<evidence type="ECO:0000313" key="10">
    <source>
        <dbReference type="EMBL" id="MBW18208.1"/>
    </source>
</evidence>
<dbReference type="InterPro" id="IPR048680">
    <property type="entry name" value="COG4_N"/>
</dbReference>
<dbReference type="Pfam" id="PF20662">
    <property type="entry name" value="COG4_C"/>
    <property type="match status" value="1"/>
</dbReference>
<evidence type="ECO:0000256" key="6">
    <source>
        <dbReference type="ARBA" id="ARBA00023034"/>
    </source>
</evidence>
<dbReference type="EMBL" id="GFXV01006403">
    <property type="protein sequence ID" value="MBW18208.1"/>
    <property type="molecule type" value="Transcribed_RNA"/>
</dbReference>
<comment type="subcellular location">
    <subcellularLocation>
        <location evidence="1">Golgi apparatus membrane</location>
        <topology evidence="1">Peripheral membrane protein</topology>
    </subcellularLocation>
</comment>
<evidence type="ECO:0000256" key="7">
    <source>
        <dbReference type="ARBA" id="ARBA00023136"/>
    </source>
</evidence>
<dbReference type="PANTHER" id="PTHR24016">
    <property type="entry name" value="CONSERVED OLIGOMERIC GOLGI COMPLEX SUBUNIT 4"/>
    <property type="match status" value="1"/>
</dbReference>
<name>A0A2H8TYI1_9HEMI</name>
<evidence type="ECO:0000256" key="3">
    <source>
        <dbReference type="ARBA" id="ARBA00020975"/>
    </source>
</evidence>
<dbReference type="Pfam" id="PF08318">
    <property type="entry name" value="COG4_m"/>
    <property type="match status" value="1"/>
</dbReference>
<evidence type="ECO:0000256" key="1">
    <source>
        <dbReference type="ARBA" id="ARBA00004395"/>
    </source>
</evidence>
<sequence>MMSSNEDYITLDEINNALELLDKDEIASKKRLETFTNQWPTVIKEIDFVTKKFSSLTSIKENLSQIQSRIHDSSKLAEDISSKVRQLDKIRGRVSECQKRVQDLLDLQLCSEGVQIAMKNDELEQAAGHIHRYLSIDQTKLQRTADDMAQDCSMITSALKHLQEALELLQDTVSKRFEHASSIQDTNSIERYFKIFPLLGMHDLGLEKFVDYLGRLLKVSADKNLKNVIDTPMSSNRASVIFADGLTYIFEEVAKTIEVHQPLIETHYGPEYVLKFLSHLQMHCDTFGDILLRTFLNTRKIKELLKTMWDEPDVNTAGRPDSKDIDLLVEEIVMILARYDLYSQFVCKRTVNADGVEPKTRTAKAVLDNSRLCCCIQEMMGKYLELERYYMEESIRKAVLMDTIEGDGGDAALTSSMVDDVFFIVRKCVMRSLRSGSLDVLCAVINNAVNALETELCAVFAQVLSAGYPGSGYFNRFTPDLDKVRRTFLAALNSTEVAVEYSKSLSQAFRDEVPARLRGCHAEKLDSCLHDFSRVNASLVAANRNGFRQLQCSLVEPKTLAWMEPFYEQNFTLDEPEFAQTVADNPFVVALVRSIDGTLAEFRARLTPNNYDMLVVAVAAETAAQLERAVMKTEFNRLGGMALDKVVRTLINYFSAASAWPVREKFARLVQVTTVLNLERASDLNEFSNPDSGMRFSWKLTPDSIRQILRLRADFREEDIRKVQL</sequence>
<feature type="domain" description="COG4 transport protein middle alpha-helical bundle" evidence="9">
    <location>
        <begin position="162"/>
        <end position="465"/>
    </location>
</feature>
<proteinExistence type="inferred from homology"/>
<gene>
    <name evidence="10" type="primary">Cog4_1</name>
</gene>
<evidence type="ECO:0000256" key="8">
    <source>
        <dbReference type="ARBA" id="ARBA00031340"/>
    </source>
</evidence>
<evidence type="ECO:0000256" key="4">
    <source>
        <dbReference type="ARBA" id="ARBA00022448"/>
    </source>
</evidence>
<dbReference type="InterPro" id="IPR048682">
    <property type="entry name" value="COG4"/>
</dbReference>
<dbReference type="GO" id="GO:0007030">
    <property type="term" value="P:Golgi organization"/>
    <property type="evidence" value="ECO:0007669"/>
    <property type="project" value="TreeGrafter"/>
</dbReference>
<keyword evidence="5" id="KW-0653">Protein transport</keyword>
<dbReference type="Gene3D" id="1.10.287.1060">
    <property type="entry name" value="ESAT-6-like"/>
    <property type="match status" value="1"/>
</dbReference>